<evidence type="ECO:0000313" key="3">
    <source>
        <dbReference type="Proteomes" id="UP000299102"/>
    </source>
</evidence>
<protein>
    <submittedName>
        <fullName evidence="2">Uncharacterized protein</fullName>
    </submittedName>
</protein>
<evidence type="ECO:0000256" key="1">
    <source>
        <dbReference type="SAM" id="MobiDB-lite"/>
    </source>
</evidence>
<dbReference type="AlphaFoldDB" id="A0A4C1ZP10"/>
<accession>A0A4C1ZP10</accession>
<dbReference type="EMBL" id="BGZK01001968">
    <property type="protein sequence ID" value="GBP88973.1"/>
    <property type="molecule type" value="Genomic_DNA"/>
</dbReference>
<reference evidence="2 3" key="1">
    <citation type="journal article" date="2019" name="Commun. Biol.">
        <title>The bagworm genome reveals a unique fibroin gene that provides high tensile strength.</title>
        <authorList>
            <person name="Kono N."/>
            <person name="Nakamura H."/>
            <person name="Ohtoshi R."/>
            <person name="Tomita M."/>
            <person name="Numata K."/>
            <person name="Arakawa K."/>
        </authorList>
    </citation>
    <scope>NUCLEOTIDE SEQUENCE [LARGE SCALE GENOMIC DNA]</scope>
</reference>
<proteinExistence type="predicted"/>
<feature type="compositionally biased region" description="Basic and acidic residues" evidence="1">
    <location>
        <begin position="85"/>
        <end position="99"/>
    </location>
</feature>
<name>A0A4C1ZP10_EUMVA</name>
<evidence type="ECO:0000313" key="2">
    <source>
        <dbReference type="EMBL" id="GBP88973.1"/>
    </source>
</evidence>
<organism evidence="2 3">
    <name type="scientific">Eumeta variegata</name>
    <name type="common">Bagworm moth</name>
    <name type="synonym">Eumeta japonica</name>
    <dbReference type="NCBI Taxonomy" id="151549"/>
    <lineage>
        <taxon>Eukaryota</taxon>
        <taxon>Metazoa</taxon>
        <taxon>Ecdysozoa</taxon>
        <taxon>Arthropoda</taxon>
        <taxon>Hexapoda</taxon>
        <taxon>Insecta</taxon>
        <taxon>Pterygota</taxon>
        <taxon>Neoptera</taxon>
        <taxon>Endopterygota</taxon>
        <taxon>Lepidoptera</taxon>
        <taxon>Glossata</taxon>
        <taxon>Ditrysia</taxon>
        <taxon>Tineoidea</taxon>
        <taxon>Psychidae</taxon>
        <taxon>Oiketicinae</taxon>
        <taxon>Eumeta</taxon>
    </lineage>
</organism>
<dbReference type="OrthoDB" id="10057959at2759"/>
<gene>
    <name evidence="2" type="ORF">EVAR_87745_1</name>
</gene>
<feature type="compositionally biased region" description="Polar residues" evidence="1">
    <location>
        <begin position="100"/>
        <end position="111"/>
    </location>
</feature>
<dbReference type="Proteomes" id="UP000299102">
    <property type="component" value="Unassembled WGS sequence"/>
</dbReference>
<sequence length="239" mass="27289">MLDIVHSVAEFCSVPHLVTAHTLPVCTSRLVSRRFVEPCTIERRFAHRAGDDMDPDRRDEAGILAWLMEDDSEDIEDSSIRADGIESDRGSEHSDHFTDTEQSSSEAEGEVSSISLANQLCYVGKDGSTKWNAPAKSSAKQTLPYQPLLEPFRRIFRPLFENLWIRPERRNFRPDNRRSGVPGDPYLKTQEPNQTIKDRHTAFTKNIQLCLPLYLMSKIEGLKYLKKNSQLVSAVLEIW</sequence>
<comment type="caution">
    <text evidence="2">The sequence shown here is derived from an EMBL/GenBank/DDBJ whole genome shotgun (WGS) entry which is preliminary data.</text>
</comment>
<feature type="region of interest" description="Disordered" evidence="1">
    <location>
        <begin position="85"/>
        <end position="111"/>
    </location>
</feature>
<keyword evidence="3" id="KW-1185">Reference proteome</keyword>